<dbReference type="GO" id="GO:0006364">
    <property type="term" value="P:rRNA processing"/>
    <property type="evidence" value="ECO:0007669"/>
    <property type="project" value="UniProtKB-KW"/>
</dbReference>
<reference evidence="18" key="1">
    <citation type="submission" date="2018-06" db="EMBL/GenBank/DDBJ databases">
        <authorList>
            <person name="Zhirakovskaya E."/>
        </authorList>
    </citation>
    <scope>NUCLEOTIDE SEQUENCE</scope>
</reference>
<proteinExistence type="inferred from homology"/>
<feature type="domain" description="DRBM" evidence="16">
    <location>
        <begin position="163"/>
        <end position="232"/>
    </location>
</feature>
<evidence type="ECO:0000256" key="14">
    <source>
        <dbReference type="ARBA" id="ARBA00022842"/>
    </source>
</evidence>
<dbReference type="PROSITE" id="PS00517">
    <property type="entry name" value="RNASE_3_1"/>
    <property type="match status" value="1"/>
</dbReference>
<comment type="subunit">
    <text evidence="4">Homodimer.</text>
</comment>
<evidence type="ECO:0000256" key="11">
    <source>
        <dbReference type="ARBA" id="ARBA00022723"/>
    </source>
</evidence>
<dbReference type="PANTHER" id="PTHR11207:SF0">
    <property type="entry name" value="RIBONUCLEASE 3"/>
    <property type="match status" value="1"/>
</dbReference>
<evidence type="ECO:0000259" key="17">
    <source>
        <dbReference type="PROSITE" id="PS50142"/>
    </source>
</evidence>
<dbReference type="GO" id="GO:0005737">
    <property type="term" value="C:cytoplasm"/>
    <property type="evidence" value="ECO:0007669"/>
    <property type="project" value="UniProtKB-SubCell"/>
</dbReference>
<dbReference type="SMART" id="SM00358">
    <property type="entry name" value="DSRM"/>
    <property type="match status" value="1"/>
</dbReference>
<dbReference type="SUPFAM" id="SSF54768">
    <property type="entry name" value="dsRNA-binding domain-like"/>
    <property type="match status" value="1"/>
</dbReference>
<dbReference type="InterPro" id="IPR014720">
    <property type="entry name" value="dsRBD_dom"/>
</dbReference>
<comment type="catalytic activity">
    <reaction evidence="1">
        <text>Endonucleolytic cleavage to 5'-phosphomonoester.</text>
        <dbReference type="EC" id="3.1.26.3"/>
    </reaction>
</comment>
<evidence type="ECO:0000256" key="8">
    <source>
        <dbReference type="ARBA" id="ARBA00022664"/>
    </source>
</evidence>
<dbReference type="Pfam" id="PF00035">
    <property type="entry name" value="dsrm"/>
    <property type="match status" value="1"/>
</dbReference>
<dbReference type="GO" id="GO:0003725">
    <property type="term" value="F:double-stranded RNA binding"/>
    <property type="evidence" value="ECO:0007669"/>
    <property type="project" value="TreeGrafter"/>
</dbReference>
<dbReference type="NCBIfam" id="TIGR02191">
    <property type="entry name" value="RNaseIII"/>
    <property type="match status" value="1"/>
</dbReference>
<evidence type="ECO:0000256" key="5">
    <source>
        <dbReference type="ARBA" id="ARBA00012177"/>
    </source>
</evidence>
<gene>
    <name evidence="18" type="ORF">MNBD_DELTA01-1483</name>
</gene>
<keyword evidence="13 18" id="KW-0378">Hydrolase</keyword>
<dbReference type="InterPro" id="IPR000999">
    <property type="entry name" value="RNase_III_dom"/>
</dbReference>
<dbReference type="Pfam" id="PF14622">
    <property type="entry name" value="Ribonucleas_3_3"/>
    <property type="match status" value="1"/>
</dbReference>
<evidence type="ECO:0000256" key="2">
    <source>
        <dbReference type="ARBA" id="ARBA00004496"/>
    </source>
</evidence>
<dbReference type="PROSITE" id="PS50142">
    <property type="entry name" value="RNASE_3_2"/>
    <property type="match status" value="1"/>
</dbReference>
<dbReference type="EC" id="3.1.26.3" evidence="5"/>
<keyword evidence="15" id="KW-0694">RNA-binding</keyword>
<dbReference type="GO" id="GO:0008033">
    <property type="term" value="P:tRNA processing"/>
    <property type="evidence" value="ECO:0007669"/>
    <property type="project" value="UniProtKB-KW"/>
</dbReference>
<dbReference type="CDD" id="cd10845">
    <property type="entry name" value="DSRM_RNAse_III_family"/>
    <property type="match status" value="1"/>
</dbReference>
<dbReference type="EMBL" id="UOEA01000037">
    <property type="protein sequence ID" value="VAV83247.1"/>
    <property type="molecule type" value="Genomic_DNA"/>
</dbReference>
<dbReference type="InterPro" id="IPR011907">
    <property type="entry name" value="RNase_III"/>
</dbReference>
<evidence type="ECO:0000256" key="12">
    <source>
        <dbReference type="ARBA" id="ARBA00022759"/>
    </source>
</evidence>
<dbReference type="Gene3D" id="1.10.1520.10">
    <property type="entry name" value="Ribonuclease III domain"/>
    <property type="match status" value="1"/>
</dbReference>
<keyword evidence="6" id="KW-0963">Cytoplasm</keyword>
<organism evidence="18">
    <name type="scientific">hydrothermal vent metagenome</name>
    <dbReference type="NCBI Taxonomy" id="652676"/>
    <lineage>
        <taxon>unclassified sequences</taxon>
        <taxon>metagenomes</taxon>
        <taxon>ecological metagenomes</taxon>
    </lineage>
</organism>
<evidence type="ECO:0000256" key="7">
    <source>
        <dbReference type="ARBA" id="ARBA00022552"/>
    </source>
</evidence>
<evidence type="ECO:0000313" key="18">
    <source>
        <dbReference type="EMBL" id="VAV83247.1"/>
    </source>
</evidence>
<keyword evidence="9" id="KW-0819">tRNA processing</keyword>
<evidence type="ECO:0000256" key="15">
    <source>
        <dbReference type="ARBA" id="ARBA00022884"/>
    </source>
</evidence>
<evidence type="ECO:0000256" key="13">
    <source>
        <dbReference type="ARBA" id="ARBA00022801"/>
    </source>
</evidence>
<dbReference type="FunFam" id="3.30.160.20:FF:000003">
    <property type="entry name" value="Ribonuclease 3"/>
    <property type="match status" value="1"/>
</dbReference>
<keyword evidence="10" id="KW-0540">Nuclease</keyword>
<name>A0A3B0QU47_9ZZZZ</name>
<evidence type="ECO:0000256" key="4">
    <source>
        <dbReference type="ARBA" id="ARBA00011738"/>
    </source>
</evidence>
<dbReference type="GO" id="GO:0046872">
    <property type="term" value="F:metal ion binding"/>
    <property type="evidence" value="ECO:0007669"/>
    <property type="project" value="UniProtKB-KW"/>
</dbReference>
<feature type="domain" description="RNase III" evidence="17">
    <location>
        <begin position="7"/>
        <end position="136"/>
    </location>
</feature>
<comment type="subcellular location">
    <subcellularLocation>
        <location evidence="2">Cytoplasm</location>
    </subcellularLocation>
</comment>
<dbReference type="GO" id="GO:0006397">
    <property type="term" value="P:mRNA processing"/>
    <property type="evidence" value="ECO:0007669"/>
    <property type="project" value="UniProtKB-KW"/>
</dbReference>
<dbReference type="SUPFAM" id="SSF69065">
    <property type="entry name" value="RNase III domain-like"/>
    <property type="match status" value="1"/>
</dbReference>
<dbReference type="PROSITE" id="PS50137">
    <property type="entry name" value="DS_RBD"/>
    <property type="match status" value="1"/>
</dbReference>
<evidence type="ECO:0000256" key="6">
    <source>
        <dbReference type="ARBA" id="ARBA00022490"/>
    </source>
</evidence>
<protein>
    <recommendedName>
        <fullName evidence="5">ribonuclease III</fullName>
        <ecNumber evidence="5">3.1.26.3</ecNumber>
    </recommendedName>
</protein>
<dbReference type="AlphaFoldDB" id="A0A3B0QU47"/>
<evidence type="ECO:0000259" key="16">
    <source>
        <dbReference type="PROSITE" id="PS50137"/>
    </source>
</evidence>
<keyword evidence="14" id="KW-0460">Magnesium</keyword>
<evidence type="ECO:0000256" key="3">
    <source>
        <dbReference type="ARBA" id="ARBA00010183"/>
    </source>
</evidence>
<dbReference type="GO" id="GO:0004525">
    <property type="term" value="F:ribonuclease III activity"/>
    <property type="evidence" value="ECO:0007669"/>
    <property type="project" value="UniProtKB-EC"/>
</dbReference>
<dbReference type="GO" id="GO:0010468">
    <property type="term" value="P:regulation of gene expression"/>
    <property type="evidence" value="ECO:0007669"/>
    <property type="project" value="TreeGrafter"/>
</dbReference>
<comment type="similarity">
    <text evidence="3">Belongs to the ribonuclease III family.</text>
</comment>
<keyword evidence="11" id="KW-0479">Metal-binding</keyword>
<keyword evidence="12" id="KW-0255">Endonuclease</keyword>
<evidence type="ECO:0000256" key="10">
    <source>
        <dbReference type="ARBA" id="ARBA00022722"/>
    </source>
</evidence>
<dbReference type="SMART" id="SM00535">
    <property type="entry name" value="RIBOc"/>
    <property type="match status" value="1"/>
</dbReference>
<dbReference type="Gene3D" id="3.30.160.20">
    <property type="match status" value="1"/>
</dbReference>
<keyword evidence="7" id="KW-0698">rRNA processing</keyword>
<dbReference type="CDD" id="cd00593">
    <property type="entry name" value="RIBOc"/>
    <property type="match status" value="1"/>
</dbReference>
<accession>A0A3B0QU47</accession>
<dbReference type="PANTHER" id="PTHR11207">
    <property type="entry name" value="RIBONUCLEASE III"/>
    <property type="match status" value="1"/>
</dbReference>
<dbReference type="InterPro" id="IPR036389">
    <property type="entry name" value="RNase_III_sf"/>
</dbReference>
<dbReference type="GO" id="GO:0042802">
    <property type="term" value="F:identical protein binding"/>
    <property type="evidence" value="ECO:0007669"/>
    <property type="project" value="UniProtKB-ARBA"/>
</dbReference>
<evidence type="ECO:0000256" key="1">
    <source>
        <dbReference type="ARBA" id="ARBA00000109"/>
    </source>
</evidence>
<dbReference type="FunFam" id="1.10.1520.10:FF:000001">
    <property type="entry name" value="Ribonuclease 3"/>
    <property type="match status" value="1"/>
</dbReference>
<dbReference type="HAMAP" id="MF_00104">
    <property type="entry name" value="RNase_III"/>
    <property type="match status" value="1"/>
</dbReference>
<sequence length="237" mass="26263">MNREELLRKFKALLPFKFENDAILELAFVHSSYVNEKAGVGLESNERLEFLGDAVVGVVVSKLLYENFPRLAEGELTRFRARLVNRRTLAELGKEWRLGPLLLLGKGELMAGGRKNPTILSNTFEAVMGAVFLDQGYAATAEFIEKIFTPLMEAGVESSGHFGFKPELQEIAQRFFKEPPEYRIIDEQGPAHERVFTVEVIVDGDVLGTAEGGRKKDAEQAAAEEAIKALGAKGYSL</sequence>
<keyword evidence="8" id="KW-0507">mRNA processing</keyword>
<evidence type="ECO:0000256" key="9">
    <source>
        <dbReference type="ARBA" id="ARBA00022694"/>
    </source>
</evidence>